<dbReference type="RefSeq" id="WP_341985003.1">
    <property type="nucleotide sequence ID" value="NZ_JBBYAF010000029.1"/>
</dbReference>
<organism evidence="1 2">
    <name type="scientific">Rossellomorea oryzaecorticis</name>
    <dbReference type="NCBI Taxonomy" id="1396505"/>
    <lineage>
        <taxon>Bacteria</taxon>
        <taxon>Bacillati</taxon>
        <taxon>Bacillota</taxon>
        <taxon>Bacilli</taxon>
        <taxon>Bacillales</taxon>
        <taxon>Bacillaceae</taxon>
        <taxon>Rossellomorea</taxon>
    </lineage>
</organism>
<dbReference type="Proteomes" id="UP001389717">
    <property type="component" value="Unassembled WGS sequence"/>
</dbReference>
<keyword evidence="2" id="KW-1185">Reference proteome</keyword>
<accession>A0ABU9KF63</accession>
<evidence type="ECO:0000313" key="2">
    <source>
        <dbReference type="Proteomes" id="UP001389717"/>
    </source>
</evidence>
<reference evidence="1 2" key="1">
    <citation type="submission" date="2024-04" db="EMBL/GenBank/DDBJ databases">
        <title>Bacillus oryzaecorticis sp. nov., a moderately halophilic bacterium isolated from rice husks.</title>
        <authorList>
            <person name="Zhu H.-S."/>
        </authorList>
    </citation>
    <scope>NUCLEOTIDE SEQUENCE [LARGE SCALE GENOMIC DNA]</scope>
    <source>
        <strain evidence="1 2">ZC255</strain>
    </source>
</reference>
<dbReference type="EMBL" id="JBBYAF010000029">
    <property type="protein sequence ID" value="MEL3973503.1"/>
    <property type="molecule type" value="Genomic_DNA"/>
</dbReference>
<sequence length="56" mass="6417">MNNTPVINAKHAINSMPFTFSPSEKDLIVQRSMTIVITQSKINIPFDFRIIITRLI</sequence>
<evidence type="ECO:0000313" key="1">
    <source>
        <dbReference type="EMBL" id="MEL3973503.1"/>
    </source>
</evidence>
<proteinExistence type="predicted"/>
<gene>
    <name evidence="1" type="ORF">AAEO50_14530</name>
</gene>
<name>A0ABU9KF63_9BACI</name>
<protein>
    <submittedName>
        <fullName evidence="1">Uncharacterized protein</fullName>
    </submittedName>
</protein>
<comment type="caution">
    <text evidence="1">The sequence shown here is derived from an EMBL/GenBank/DDBJ whole genome shotgun (WGS) entry which is preliminary data.</text>
</comment>